<keyword evidence="4" id="KW-1185">Reference proteome</keyword>
<feature type="region of interest" description="Disordered" evidence="1">
    <location>
        <begin position="49"/>
        <end position="80"/>
    </location>
</feature>
<feature type="compositionally biased region" description="Basic and acidic residues" evidence="1">
    <location>
        <begin position="50"/>
        <end position="64"/>
    </location>
</feature>
<evidence type="ECO:0000313" key="2">
    <source>
        <dbReference type="EMBL" id="MBY8823296.1"/>
    </source>
</evidence>
<dbReference type="EMBL" id="JAINVV010000018">
    <property type="protein sequence ID" value="MBY8826431.1"/>
    <property type="molecule type" value="Genomic_DNA"/>
</dbReference>
<protein>
    <recommendedName>
        <fullName evidence="5">DUF465 domain-containing protein</fullName>
    </recommendedName>
</protein>
<dbReference type="RefSeq" id="WP_222990415.1">
    <property type="nucleotide sequence ID" value="NZ_JAINVV010000006.1"/>
</dbReference>
<evidence type="ECO:0008006" key="5">
    <source>
        <dbReference type="Google" id="ProtNLM"/>
    </source>
</evidence>
<evidence type="ECO:0000313" key="4">
    <source>
        <dbReference type="Proteomes" id="UP000706039"/>
    </source>
</evidence>
<organism evidence="3 4">
    <name type="scientific">Sphingomonas colocasiae</name>
    <dbReference type="NCBI Taxonomy" id="1848973"/>
    <lineage>
        <taxon>Bacteria</taxon>
        <taxon>Pseudomonadati</taxon>
        <taxon>Pseudomonadota</taxon>
        <taxon>Alphaproteobacteria</taxon>
        <taxon>Sphingomonadales</taxon>
        <taxon>Sphingomonadaceae</taxon>
        <taxon>Sphingomonas</taxon>
    </lineage>
</organism>
<proteinExistence type="predicted"/>
<evidence type="ECO:0000256" key="1">
    <source>
        <dbReference type="SAM" id="MobiDB-lite"/>
    </source>
</evidence>
<dbReference type="EMBL" id="JAINVV010000006">
    <property type="protein sequence ID" value="MBY8823296.1"/>
    <property type="molecule type" value="Genomic_DNA"/>
</dbReference>
<sequence>MTFDTEKAYIERRLRQERDMADRATDPCAFRTHMELKRRYEQRLAALLSHQEEIRPDDGADRENSASLPLSSGPDDGAGR</sequence>
<reference evidence="3 4" key="1">
    <citation type="submission" date="2021-08" db="EMBL/GenBank/DDBJ databases">
        <authorList>
            <person name="Tuo L."/>
        </authorList>
    </citation>
    <scope>NUCLEOTIDE SEQUENCE [LARGE SCALE GENOMIC DNA]</scope>
    <source>
        <strain evidence="3 4">JCM 31229</strain>
    </source>
</reference>
<accession>A0ABS7PYQ2</accession>
<evidence type="ECO:0000313" key="3">
    <source>
        <dbReference type="EMBL" id="MBY8826431.1"/>
    </source>
</evidence>
<name>A0ABS7PYQ2_9SPHN</name>
<dbReference type="Proteomes" id="UP000706039">
    <property type="component" value="Unassembled WGS sequence"/>
</dbReference>
<comment type="caution">
    <text evidence="3">The sequence shown here is derived from an EMBL/GenBank/DDBJ whole genome shotgun (WGS) entry which is preliminary data.</text>
</comment>
<gene>
    <name evidence="2" type="ORF">K7G82_13400</name>
    <name evidence="3" type="ORF">K7G82_29275</name>
</gene>